<feature type="region of interest" description="Disordered" evidence="1">
    <location>
        <begin position="84"/>
        <end position="115"/>
    </location>
</feature>
<accession>A0A2P6TXT6</accession>
<dbReference type="AlphaFoldDB" id="A0A2P6TXT6"/>
<evidence type="ECO:0000256" key="1">
    <source>
        <dbReference type="SAM" id="MobiDB-lite"/>
    </source>
</evidence>
<reference evidence="2 3" key="1">
    <citation type="journal article" date="2018" name="Plant J.">
        <title>Genome sequences of Chlorella sorokiniana UTEX 1602 and Micractinium conductrix SAG 241.80: implications to maltose excretion by a green alga.</title>
        <authorList>
            <person name="Arriola M.B."/>
            <person name="Velmurugan N."/>
            <person name="Zhang Y."/>
            <person name="Plunkett M.H."/>
            <person name="Hondzo H."/>
            <person name="Barney B.M."/>
        </authorList>
    </citation>
    <scope>NUCLEOTIDE SEQUENCE [LARGE SCALE GENOMIC DNA]</scope>
    <source>
        <strain evidence="3">UTEX 1602</strain>
    </source>
</reference>
<dbReference type="Proteomes" id="UP000239899">
    <property type="component" value="Unassembled WGS sequence"/>
</dbReference>
<sequence>MNGLASHSGSGSGSEGTSSGKDSCRSGKDSCRSTSQSGSLCLVRKHRASSLECYVFRSAGTAGRGGEPWAHVVEIDAGPLLQKRTETGCAPSSGARQSGNGSGGSGSSVAGGSSSGAAGSELGRAKLRLAFSICYENYCLQPMEAIREAHLQEPIHLLISPFCAMQPAHDHPTFKWPREAATRFAAQAAAVSALHAAKLRVPVVACHHTGPWSSPLPRLLPLLPHPF</sequence>
<feature type="region of interest" description="Disordered" evidence="1">
    <location>
        <begin position="1"/>
        <end position="35"/>
    </location>
</feature>
<name>A0A2P6TXT6_CHLSO</name>
<gene>
    <name evidence="2" type="ORF">C2E21_2566</name>
</gene>
<dbReference type="EMBL" id="LHPG02000004">
    <property type="protein sequence ID" value="PRW58876.1"/>
    <property type="molecule type" value="Genomic_DNA"/>
</dbReference>
<comment type="caution">
    <text evidence="2">The sequence shown here is derived from an EMBL/GenBank/DDBJ whole genome shotgun (WGS) entry which is preliminary data.</text>
</comment>
<keyword evidence="3" id="KW-1185">Reference proteome</keyword>
<evidence type="ECO:0000313" key="2">
    <source>
        <dbReference type="EMBL" id="PRW58876.1"/>
    </source>
</evidence>
<feature type="compositionally biased region" description="Low complexity" evidence="1">
    <location>
        <begin position="1"/>
        <end position="21"/>
    </location>
</feature>
<feature type="compositionally biased region" description="Basic and acidic residues" evidence="1">
    <location>
        <begin position="22"/>
        <end position="31"/>
    </location>
</feature>
<protein>
    <submittedName>
        <fullName evidence="2">Calcium-binding hemolysin</fullName>
    </submittedName>
</protein>
<evidence type="ECO:0000313" key="3">
    <source>
        <dbReference type="Proteomes" id="UP000239899"/>
    </source>
</evidence>
<organism evidence="2 3">
    <name type="scientific">Chlorella sorokiniana</name>
    <name type="common">Freshwater green alga</name>
    <dbReference type="NCBI Taxonomy" id="3076"/>
    <lineage>
        <taxon>Eukaryota</taxon>
        <taxon>Viridiplantae</taxon>
        <taxon>Chlorophyta</taxon>
        <taxon>core chlorophytes</taxon>
        <taxon>Trebouxiophyceae</taxon>
        <taxon>Chlorellales</taxon>
        <taxon>Chlorellaceae</taxon>
        <taxon>Chlorella clade</taxon>
        <taxon>Chlorella</taxon>
    </lineage>
</organism>
<proteinExistence type="predicted"/>
<dbReference type="OrthoDB" id="10585405at2759"/>